<name>A0AAQ4F9C8_AMBAM</name>
<dbReference type="AlphaFoldDB" id="A0AAQ4F9C8"/>
<keyword evidence="2" id="KW-1185">Reference proteome</keyword>
<sequence>MVLLKLRGSEAAIPRRSAIADFKRTLAAFWFSSFDAANEHATLYEEMALAVAMAAVRSPDVISAFTFQMGVVSYSMRERHDSVGSDLQTLRGSLARRNEPVL</sequence>
<dbReference type="Proteomes" id="UP001321473">
    <property type="component" value="Unassembled WGS sequence"/>
</dbReference>
<proteinExistence type="predicted"/>
<dbReference type="EMBL" id="JARKHS020005139">
    <property type="protein sequence ID" value="KAK8783830.1"/>
    <property type="molecule type" value="Genomic_DNA"/>
</dbReference>
<comment type="caution">
    <text evidence="1">The sequence shown here is derived from an EMBL/GenBank/DDBJ whole genome shotgun (WGS) entry which is preliminary data.</text>
</comment>
<protein>
    <submittedName>
        <fullName evidence="1">Uncharacterized protein</fullName>
    </submittedName>
</protein>
<organism evidence="1 2">
    <name type="scientific">Amblyomma americanum</name>
    <name type="common">Lone star tick</name>
    <dbReference type="NCBI Taxonomy" id="6943"/>
    <lineage>
        <taxon>Eukaryota</taxon>
        <taxon>Metazoa</taxon>
        <taxon>Ecdysozoa</taxon>
        <taxon>Arthropoda</taxon>
        <taxon>Chelicerata</taxon>
        <taxon>Arachnida</taxon>
        <taxon>Acari</taxon>
        <taxon>Parasitiformes</taxon>
        <taxon>Ixodida</taxon>
        <taxon>Ixodoidea</taxon>
        <taxon>Ixodidae</taxon>
        <taxon>Amblyomminae</taxon>
        <taxon>Amblyomma</taxon>
    </lineage>
</organism>
<evidence type="ECO:0000313" key="2">
    <source>
        <dbReference type="Proteomes" id="UP001321473"/>
    </source>
</evidence>
<reference evidence="1 2" key="1">
    <citation type="journal article" date="2023" name="Arcadia Sci">
        <title>De novo assembly of a long-read Amblyomma americanum tick genome.</title>
        <authorList>
            <person name="Chou S."/>
            <person name="Poskanzer K.E."/>
            <person name="Rollins M."/>
            <person name="Thuy-Boun P.S."/>
        </authorList>
    </citation>
    <scope>NUCLEOTIDE SEQUENCE [LARGE SCALE GENOMIC DNA]</scope>
    <source>
        <strain evidence="1">F_SG_1</strain>
        <tissue evidence="1">Salivary glands</tissue>
    </source>
</reference>
<evidence type="ECO:0000313" key="1">
    <source>
        <dbReference type="EMBL" id="KAK8783830.1"/>
    </source>
</evidence>
<accession>A0AAQ4F9C8</accession>
<gene>
    <name evidence="1" type="ORF">V5799_009808</name>
</gene>